<organism evidence="1 2">
    <name type="scientific">Virgisporangium aurantiacum</name>
    <dbReference type="NCBI Taxonomy" id="175570"/>
    <lineage>
        <taxon>Bacteria</taxon>
        <taxon>Bacillati</taxon>
        <taxon>Actinomycetota</taxon>
        <taxon>Actinomycetes</taxon>
        <taxon>Micromonosporales</taxon>
        <taxon>Micromonosporaceae</taxon>
        <taxon>Virgisporangium</taxon>
    </lineage>
</organism>
<dbReference type="Proteomes" id="UP000612585">
    <property type="component" value="Unassembled WGS sequence"/>
</dbReference>
<dbReference type="RefSeq" id="WP_204010180.1">
    <property type="nucleotide sequence ID" value="NZ_BOPG01000096.1"/>
</dbReference>
<accession>A0A8J3ZIQ3</accession>
<proteinExistence type="predicted"/>
<evidence type="ECO:0000313" key="2">
    <source>
        <dbReference type="Proteomes" id="UP000612585"/>
    </source>
</evidence>
<name>A0A8J3ZIQ3_9ACTN</name>
<dbReference type="AlphaFoldDB" id="A0A8J3ZIQ3"/>
<keyword evidence="2" id="KW-1185">Reference proteome</keyword>
<dbReference type="EMBL" id="BOPG01000096">
    <property type="protein sequence ID" value="GIJ63513.1"/>
    <property type="molecule type" value="Genomic_DNA"/>
</dbReference>
<gene>
    <name evidence="1" type="ORF">Vau01_110290</name>
</gene>
<reference evidence="1" key="1">
    <citation type="submission" date="2021-01" db="EMBL/GenBank/DDBJ databases">
        <title>Whole genome shotgun sequence of Virgisporangium aurantiacum NBRC 16421.</title>
        <authorList>
            <person name="Komaki H."/>
            <person name="Tamura T."/>
        </authorList>
    </citation>
    <scope>NUCLEOTIDE SEQUENCE</scope>
    <source>
        <strain evidence="1">NBRC 16421</strain>
    </source>
</reference>
<evidence type="ECO:0000313" key="1">
    <source>
        <dbReference type="EMBL" id="GIJ63513.1"/>
    </source>
</evidence>
<sequence length="509" mass="56016">MVEGGRPGGRPYSVELQLTVDDAGGDLGELAYRWLDEVSMARASAARAQVAPLPARIAQGPLGEPGDVFGFLSMSRPIPGRRLRGQYRHASEAGMRWVRQELRDVPRSVHLWFGNLDYRGNRAGSLCSAKVDRHDTAPNRVVLTSTVSEADLTDPLDGAQAQRLYLDLMFRFADQANPAYGHIAYHDHGRTAFEAGLRNIDNPAPPQWWSYPRTLEVCREALRGYSWLTILPQELLDRVGGLDTLAGSGAFVEVRPLHAGGVWLLATDDYRTFDDAALLRVFHALAPALRPGPVTLWPPSPGEPALRVVPKNAGRYPLGHDRTPPDRDPSTPFWWTVTVDNPNPADVCIQRVTNAELVSIGAVEPIETAYWRMPLVAEVVLPKDADPGEAAEVLADAVGRAMHAAIAYTPAIPEGAAEPRLVDSPLEPPPGHQIAVYFARLLVESKTKPEPAKVFAHLDIAWSHAWKRRYSRTGHQRPVFVPTTMDRFNLGYAATNIHRTSLEDGASRI</sequence>
<comment type="caution">
    <text evidence="1">The sequence shown here is derived from an EMBL/GenBank/DDBJ whole genome shotgun (WGS) entry which is preliminary data.</text>
</comment>
<protein>
    <submittedName>
        <fullName evidence="1">Uncharacterized protein</fullName>
    </submittedName>
</protein>